<keyword evidence="3" id="KW-1185">Reference proteome</keyword>
<reference evidence="2 3" key="1">
    <citation type="submission" date="2016-10" db="EMBL/GenBank/DDBJ databases">
        <authorList>
            <person name="de Groot N.N."/>
        </authorList>
    </citation>
    <scope>NUCLEOTIDE SEQUENCE [LARGE SCALE GENOMIC DNA]</scope>
    <source>
        <strain evidence="2 3">DSM 43019</strain>
    </source>
</reference>
<evidence type="ECO:0000313" key="3">
    <source>
        <dbReference type="Proteomes" id="UP000199645"/>
    </source>
</evidence>
<evidence type="ECO:0000313" key="2">
    <source>
        <dbReference type="EMBL" id="SFE60780.1"/>
    </source>
</evidence>
<organism evidence="2 3">
    <name type="scientific">Actinoplanes philippinensis</name>
    <dbReference type="NCBI Taxonomy" id="35752"/>
    <lineage>
        <taxon>Bacteria</taxon>
        <taxon>Bacillati</taxon>
        <taxon>Actinomycetota</taxon>
        <taxon>Actinomycetes</taxon>
        <taxon>Micromonosporales</taxon>
        <taxon>Micromonosporaceae</taxon>
        <taxon>Actinoplanes</taxon>
    </lineage>
</organism>
<dbReference type="Proteomes" id="UP000199645">
    <property type="component" value="Unassembled WGS sequence"/>
</dbReference>
<accession>A0A1I2BZN9</accession>
<sequence>MPPGRDGPGGIVLQGYGTARPRPQPFPSRGYRATRPRRPGAGAPHGRMRPSRPTPRDSPGPAHCLAPCVLPRVVRAGPHPVWWLPRSPPWPVPAPLGRPSPLGGVRRRSAVSCVRPSSWASGVLRRARVFSPRLVGFPCVPASSCVRRAPRGRPVCSGDPRWSAAHLMGIRCSSAVPYVRRSLPGSGVDHRVPARKSSPPLSPREVFGGSRWGYSPGRGLQVPLLTAPMAGFVQSCRVCRAFVQLNNGNLGLFARIGSAWPILAAQ</sequence>
<feature type="region of interest" description="Disordered" evidence="1">
    <location>
        <begin position="1"/>
        <end position="61"/>
    </location>
</feature>
<feature type="compositionally biased region" description="Gly residues" evidence="1">
    <location>
        <begin position="1"/>
        <end position="12"/>
    </location>
</feature>
<protein>
    <submittedName>
        <fullName evidence="2">Uncharacterized protein</fullName>
    </submittedName>
</protein>
<name>A0A1I2BZN9_9ACTN</name>
<proteinExistence type="predicted"/>
<dbReference type="STRING" id="35752.SAMN05421541_102584"/>
<dbReference type="AlphaFoldDB" id="A0A1I2BZN9"/>
<gene>
    <name evidence="2" type="ORF">SAMN05421541_102584</name>
</gene>
<dbReference type="EMBL" id="FONV01000002">
    <property type="protein sequence ID" value="SFE60780.1"/>
    <property type="molecule type" value="Genomic_DNA"/>
</dbReference>
<evidence type="ECO:0000256" key="1">
    <source>
        <dbReference type="SAM" id="MobiDB-lite"/>
    </source>
</evidence>